<comment type="caution">
    <text evidence="2">The sequence shown here is derived from an EMBL/GenBank/DDBJ whole genome shotgun (WGS) entry which is preliminary data.</text>
</comment>
<name>A0A9W5YA02_9FIRM</name>
<dbReference type="RefSeq" id="WP_281815940.1">
    <property type="nucleotide sequence ID" value="NZ_BRLB01000007.1"/>
</dbReference>
<dbReference type="Gene3D" id="3.90.70.10">
    <property type="entry name" value="Cysteine proteinases"/>
    <property type="match status" value="1"/>
</dbReference>
<dbReference type="InterPro" id="IPR026935">
    <property type="entry name" value="BtrH_N"/>
</dbReference>
<accession>A0A9W5YA02</accession>
<dbReference type="Pfam" id="PF14399">
    <property type="entry name" value="BtrH_N"/>
    <property type="match status" value="1"/>
</dbReference>
<keyword evidence="3" id="KW-1185">Reference proteome</keyword>
<dbReference type="EMBL" id="BRLB01000007">
    <property type="protein sequence ID" value="GKX30067.1"/>
    <property type="molecule type" value="Genomic_DNA"/>
</dbReference>
<proteinExistence type="predicted"/>
<feature type="domain" description="Butirosin biosynthesis protein H N-terminal" evidence="1">
    <location>
        <begin position="63"/>
        <end position="135"/>
    </location>
</feature>
<sequence length="518" mass="60855">MNIVIEENPAYDCLDMLIAAIAKYDNKEYRLMFIDAWRFLYNDIEWDYLGDKMAQFSLKWAYLKKYHGMNVNVIKKNTHTEKVEFIKEQIKLEKPVIMKIDVFYCHWIIRSYKVRHSDHYCIVVGIDDENVYIIDSYGINKKITLPYEDFVAGSSIFLIFDYISNVEKVNWKHLLIKELKCIKRYDMINSILEFSKDVQKYFDANKEIQNTGNMNSSTTLHKIGQVLRNRRRFALSLSCLMERYDIDNLNFIIDKLLYVANIWGMVYGMMMKTSHIDDPSYYIGKITNKIEKIAGVEQGIIDDLYLIIDDKPIQPFNPYKKYEKCNISKYYYLNLTNDFNNNAIGYKENQKCYPDLTGDDRFIVINDEIKKGYLEIDNMRFTLPDYINGTCDNIECYSQVLDIAQTDGNSYDNIFILGCCDIGSHSDDIIINYKDGTKEIKELRLSSWLSEARRFNDILAWISQGAVIRGDMIKCYDFDIHLYANFIDVNPNKIIDTIELPYCPNIHLFAITLAKKSN</sequence>
<organism evidence="2 3">
    <name type="scientific">Vallitalea longa</name>
    <dbReference type="NCBI Taxonomy" id="2936439"/>
    <lineage>
        <taxon>Bacteria</taxon>
        <taxon>Bacillati</taxon>
        <taxon>Bacillota</taxon>
        <taxon>Clostridia</taxon>
        <taxon>Lachnospirales</taxon>
        <taxon>Vallitaleaceae</taxon>
        <taxon>Vallitalea</taxon>
    </lineage>
</organism>
<protein>
    <recommendedName>
        <fullName evidence="1">Butirosin biosynthesis protein H N-terminal domain-containing protein</fullName>
    </recommendedName>
</protein>
<dbReference type="Proteomes" id="UP001144256">
    <property type="component" value="Unassembled WGS sequence"/>
</dbReference>
<evidence type="ECO:0000313" key="3">
    <source>
        <dbReference type="Proteomes" id="UP001144256"/>
    </source>
</evidence>
<gene>
    <name evidence="2" type="ORF">SH1V18_25470</name>
</gene>
<dbReference type="AlphaFoldDB" id="A0A9W5YA02"/>
<evidence type="ECO:0000259" key="1">
    <source>
        <dbReference type="Pfam" id="PF14399"/>
    </source>
</evidence>
<evidence type="ECO:0000313" key="2">
    <source>
        <dbReference type="EMBL" id="GKX30067.1"/>
    </source>
</evidence>
<reference evidence="2" key="1">
    <citation type="submission" date="2022-06" db="EMBL/GenBank/DDBJ databases">
        <title>Vallitalea longa sp. nov., an anaerobic bacterium isolated from marine sediment.</title>
        <authorList>
            <person name="Hirano S."/>
            <person name="Terahara T."/>
            <person name="Mori K."/>
            <person name="Hamada M."/>
            <person name="Matsumoto R."/>
            <person name="Kobayashi T."/>
        </authorList>
    </citation>
    <scope>NUCLEOTIDE SEQUENCE</scope>
    <source>
        <strain evidence="2">SH18-1</strain>
    </source>
</reference>